<feature type="transmembrane region" description="Helical" evidence="16">
    <location>
        <begin position="416"/>
        <end position="438"/>
    </location>
</feature>
<keyword evidence="7" id="KW-0175">Coiled coil</keyword>
<evidence type="ECO:0000259" key="18">
    <source>
        <dbReference type="Pfam" id="PF20519"/>
    </source>
</evidence>
<keyword evidence="6 16" id="KW-1133">Transmembrane helix</keyword>
<dbReference type="PRINTS" id="PR01433">
    <property type="entry name" value="POLYCYSTIN2"/>
</dbReference>
<dbReference type="FunFam" id="1.10.287.70:FF:000055">
    <property type="entry name" value="Polycystic kidney disease 2-like 1"/>
    <property type="match status" value="1"/>
</dbReference>
<evidence type="ECO:0000256" key="2">
    <source>
        <dbReference type="ARBA" id="ARBA00007200"/>
    </source>
</evidence>
<comment type="subcellular location">
    <subcellularLocation>
        <location evidence="1">Cell projection</location>
        <location evidence="1">Cilium membrane</location>
        <topology evidence="1">Multi-pass membrane protein</topology>
    </subcellularLocation>
</comment>
<evidence type="ECO:0000256" key="8">
    <source>
        <dbReference type="ARBA" id="ARBA00023065"/>
    </source>
</evidence>
<evidence type="ECO:0008006" key="21">
    <source>
        <dbReference type="Google" id="ProtNLM"/>
    </source>
</evidence>
<keyword evidence="13" id="KW-0407">Ion channel</keyword>
<dbReference type="InterPro" id="IPR013122">
    <property type="entry name" value="PKD1_2_channel"/>
</dbReference>
<protein>
    <recommendedName>
        <fullName evidence="21">Polycystic kidney disease 2-like 2 protein</fullName>
    </recommendedName>
</protein>
<dbReference type="Pfam" id="PF20519">
    <property type="entry name" value="Polycystin_dom"/>
    <property type="match status" value="1"/>
</dbReference>
<evidence type="ECO:0000256" key="14">
    <source>
        <dbReference type="PIRSR" id="PIRSR603915-2"/>
    </source>
</evidence>
<dbReference type="GO" id="GO:0005509">
    <property type="term" value="F:calcium ion binding"/>
    <property type="evidence" value="ECO:0007669"/>
    <property type="project" value="InterPro"/>
</dbReference>
<dbReference type="PANTHER" id="PTHR10877">
    <property type="entry name" value="POLYCYSTIN FAMILY MEMBER"/>
    <property type="match status" value="1"/>
</dbReference>
<evidence type="ECO:0000259" key="17">
    <source>
        <dbReference type="Pfam" id="PF08016"/>
    </source>
</evidence>
<feature type="transmembrane region" description="Helical" evidence="16">
    <location>
        <begin position="377"/>
        <end position="396"/>
    </location>
</feature>
<gene>
    <name evidence="19" type="ORF">JRQ81_002610</name>
</gene>
<evidence type="ECO:0000256" key="13">
    <source>
        <dbReference type="ARBA" id="ARBA00023303"/>
    </source>
</evidence>
<keyword evidence="12" id="KW-0966">Cell projection</keyword>
<feature type="transmembrane region" description="Helical" evidence="16">
    <location>
        <begin position="251"/>
        <end position="274"/>
    </location>
</feature>
<comment type="similarity">
    <text evidence="2">Belongs to the polycystin family.</text>
</comment>
<keyword evidence="11" id="KW-0325">Glycoprotein</keyword>
<evidence type="ECO:0000256" key="5">
    <source>
        <dbReference type="ARBA" id="ARBA00022692"/>
    </source>
</evidence>
<evidence type="ECO:0000313" key="19">
    <source>
        <dbReference type="EMBL" id="KAJ7316448.1"/>
    </source>
</evidence>
<dbReference type="SUPFAM" id="SSF81324">
    <property type="entry name" value="Voltage-gated potassium channels"/>
    <property type="match status" value="1"/>
</dbReference>
<sequence length="630" mass="73700">MAGPETSRDTAVLERRGSFGSIRPRLTHSRELEMKTTLQELLIYIIFLADLCILTFGMVSTDMYYLNKVMSSLFLETPLSDTDQTDFTTMSSIAHFWQFLEGPLLDGLFWNTWYNDNSTSSHKNSSHIYYENLLLGLPQIRQLRIRNNTCSIYPSFRAFMKVCYSQYRFIHEDRESFGLKNDTMWHYSTSSTLAPWHWGLIGLYSTGGFMFTLSKSKQESLELLTFLKDHSWITRGTRAVFIDFSMYNANVNLFCIVRLLVEFPATGGVIPSWQFHSVKLLRYVTYYDYFLASCEVIFCLFIFTFILQEILKMKKLKKDYFKDAWNWLDILLLLLSVFAIIFNVYRTVEVSRLMENLLSNSNAYPDFYFLGFWQTRYNNMISVNVFFAWIKIFKFISFNKTMTQLSSTLSRCAKDIIGFAIMFFIIFFAYAQLGYLVFGSQVDEFSTFQNCIFTQFRIVLGDFNFASIEHANRILGPIYFITFVFFVFFVLLNMFLAIINDTYSEVKADFSVIPSREFEISDLIRQSYHKALVKLKLKRQTSQTEDLYGMKRKGQSTSRADIAKNYSRDFSRRPKTPSSPGLRDSVSHREFQRLSRYTLELEKQLRDVTSRLNMIMKAIPASAGGPERLK</sequence>
<evidence type="ECO:0000256" key="9">
    <source>
        <dbReference type="ARBA" id="ARBA00023136"/>
    </source>
</evidence>
<evidence type="ECO:0000256" key="4">
    <source>
        <dbReference type="ARBA" id="ARBA00022475"/>
    </source>
</evidence>
<feature type="transmembrane region" description="Helical" evidence="16">
    <location>
        <begin position="478"/>
        <end position="499"/>
    </location>
</feature>
<dbReference type="Proteomes" id="UP001142489">
    <property type="component" value="Unassembled WGS sequence"/>
</dbReference>
<dbReference type="GO" id="GO:0005262">
    <property type="term" value="F:calcium channel activity"/>
    <property type="evidence" value="ECO:0007669"/>
    <property type="project" value="TreeGrafter"/>
</dbReference>
<comment type="caution">
    <text evidence="19">The sequence shown here is derived from an EMBL/GenBank/DDBJ whole genome shotgun (WGS) entry which is preliminary data.</text>
</comment>
<evidence type="ECO:0000256" key="11">
    <source>
        <dbReference type="ARBA" id="ARBA00023180"/>
    </source>
</evidence>
<evidence type="ECO:0000256" key="3">
    <source>
        <dbReference type="ARBA" id="ARBA00022448"/>
    </source>
</evidence>
<dbReference type="Gene3D" id="1.20.120.350">
    <property type="entry name" value="Voltage-gated potassium channels. Chain C"/>
    <property type="match status" value="1"/>
</dbReference>
<feature type="domain" description="Polycystin" evidence="18">
    <location>
        <begin position="86"/>
        <end position="281"/>
    </location>
</feature>
<feature type="region of interest" description="Disordered" evidence="15">
    <location>
        <begin position="566"/>
        <end position="586"/>
    </location>
</feature>
<feature type="transmembrane region" description="Helical" evidence="16">
    <location>
        <begin position="41"/>
        <end position="66"/>
    </location>
</feature>
<evidence type="ECO:0000256" key="1">
    <source>
        <dbReference type="ARBA" id="ARBA00004272"/>
    </source>
</evidence>
<dbReference type="Pfam" id="PF08016">
    <property type="entry name" value="PKD_channel"/>
    <property type="match status" value="1"/>
</dbReference>
<dbReference type="PANTHER" id="PTHR10877:SF47">
    <property type="entry name" value="POLYCYSTIN-2-LIKE PROTEIN 2"/>
    <property type="match status" value="1"/>
</dbReference>
<feature type="transmembrane region" description="Helical" evidence="16">
    <location>
        <begin position="327"/>
        <end position="345"/>
    </location>
</feature>
<dbReference type="AlphaFoldDB" id="A0A9Q0XKF7"/>
<dbReference type="InterPro" id="IPR051223">
    <property type="entry name" value="Polycystin"/>
</dbReference>
<evidence type="ECO:0000313" key="20">
    <source>
        <dbReference type="Proteomes" id="UP001142489"/>
    </source>
</evidence>
<feature type="disulfide bond" evidence="14">
    <location>
        <begin position="150"/>
        <end position="163"/>
    </location>
</feature>
<evidence type="ECO:0000256" key="16">
    <source>
        <dbReference type="SAM" id="Phobius"/>
    </source>
</evidence>
<name>A0A9Q0XKF7_9SAUR</name>
<evidence type="ECO:0000256" key="7">
    <source>
        <dbReference type="ARBA" id="ARBA00023054"/>
    </source>
</evidence>
<keyword evidence="3" id="KW-0813">Transport</keyword>
<dbReference type="Gene3D" id="1.10.287.70">
    <property type="match status" value="1"/>
</dbReference>
<dbReference type="OrthoDB" id="444119at2759"/>
<evidence type="ECO:0000256" key="15">
    <source>
        <dbReference type="SAM" id="MobiDB-lite"/>
    </source>
</evidence>
<dbReference type="InterPro" id="IPR027359">
    <property type="entry name" value="Volt_channel_dom_sf"/>
</dbReference>
<reference evidence="19" key="1">
    <citation type="journal article" date="2023" name="DNA Res.">
        <title>Chromosome-level genome assembly of Phrynocephalus forsythii using third-generation DNA sequencing and Hi-C analysis.</title>
        <authorList>
            <person name="Qi Y."/>
            <person name="Zhao W."/>
            <person name="Zhao Y."/>
            <person name="Niu C."/>
            <person name="Cao S."/>
            <person name="Zhang Y."/>
        </authorList>
    </citation>
    <scope>NUCLEOTIDE SEQUENCE</scope>
    <source>
        <tissue evidence="19">Muscle</tissue>
    </source>
</reference>
<dbReference type="GO" id="GO:0060170">
    <property type="term" value="C:ciliary membrane"/>
    <property type="evidence" value="ECO:0007669"/>
    <property type="project" value="UniProtKB-SubCell"/>
</dbReference>
<keyword evidence="4" id="KW-1003">Cell membrane</keyword>
<dbReference type="GO" id="GO:0050982">
    <property type="term" value="P:detection of mechanical stimulus"/>
    <property type="evidence" value="ECO:0007669"/>
    <property type="project" value="TreeGrafter"/>
</dbReference>
<feature type="transmembrane region" description="Helical" evidence="16">
    <location>
        <begin position="286"/>
        <end position="307"/>
    </location>
</feature>
<evidence type="ECO:0000256" key="12">
    <source>
        <dbReference type="ARBA" id="ARBA00023273"/>
    </source>
</evidence>
<dbReference type="InterPro" id="IPR003915">
    <property type="entry name" value="PKD_2"/>
</dbReference>
<organism evidence="19 20">
    <name type="scientific">Phrynocephalus forsythii</name>
    <dbReference type="NCBI Taxonomy" id="171643"/>
    <lineage>
        <taxon>Eukaryota</taxon>
        <taxon>Metazoa</taxon>
        <taxon>Chordata</taxon>
        <taxon>Craniata</taxon>
        <taxon>Vertebrata</taxon>
        <taxon>Euteleostomi</taxon>
        <taxon>Lepidosauria</taxon>
        <taxon>Squamata</taxon>
        <taxon>Bifurcata</taxon>
        <taxon>Unidentata</taxon>
        <taxon>Episquamata</taxon>
        <taxon>Toxicofera</taxon>
        <taxon>Iguania</taxon>
        <taxon>Acrodonta</taxon>
        <taxon>Agamidae</taxon>
        <taxon>Agaminae</taxon>
        <taxon>Phrynocephalus</taxon>
    </lineage>
</organism>
<accession>A0A9Q0XKF7</accession>
<keyword evidence="8" id="KW-0406">Ion transport</keyword>
<keyword evidence="10" id="KW-1015">Disulfide bond</keyword>
<dbReference type="EMBL" id="JAPFRF010000011">
    <property type="protein sequence ID" value="KAJ7316448.1"/>
    <property type="molecule type" value="Genomic_DNA"/>
</dbReference>
<keyword evidence="9 16" id="KW-0472">Membrane</keyword>
<evidence type="ECO:0000256" key="10">
    <source>
        <dbReference type="ARBA" id="ARBA00023157"/>
    </source>
</evidence>
<proteinExistence type="inferred from homology"/>
<dbReference type="InterPro" id="IPR046791">
    <property type="entry name" value="Polycystin_dom"/>
</dbReference>
<keyword evidence="20" id="KW-1185">Reference proteome</keyword>
<keyword evidence="5 16" id="KW-0812">Transmembrane</keyword>
<feature type="domain" description="Polycystin cation channel PKD1/PKD2" evidence="17">
    <location>
        <begin position="282"/>
        <end position="506"/>
    </location>
</feature>
<evidence type="ECO:0000256" key="6">
    <source>
        <dbReference type="ARBA" id="ARBA00022989"/>
    </source>
</evidence>